<evidence type="ECO:0000313" key="3">
    <source>
        <dbReference type="EMBL" id="MDZ5456679.1"/>
    </source>
</evidence>
<reference evidence="3 4" key="1">
    <citation type="submission" date="2023-11" db="EMBL/GenBank/DDBJ databases">
        <title>Draft genome of Azohydromonas lata strain H1 (DSM1123), a polyhydroxyalkanoate producer.</title>
        <authorList>
            <person name="Traversa D."/>
            <person name="D'Addabbo P."/>
            <person name="Pazzani C."/>
            <person name="Manzari C."/>
            <person name="Chiara M."/>
            <person name="Scrascia M."/>
        </authorList>
    </citation>
    <scope>NUCLEOTIDE SEQUENCE [LARGE SCALE GENOMIC DNA]</scope>
    <source>
        <strain evidence="3 4">H1</strain>
    </source>
</reference>
<organism evidence="3 4">
    <name type="scientific">Azohydromonas lata</name>
    <dbReference type="NCBI Taxonomy" id="45677"/>
    <lineage>
        <taxon>Bacteria</taxon>
        <taxon>Pseudomonadati</taxon>
        <taxon>Pseudomonadota</taxon>
        <taxon>Betaproteobacteria</taxon>
        <taxon>Burkholderiales</taxon>
        <taxon>Sphaerotilaceae</taxon>
        <taxon>Azohydromonas</taxon>
    </lineage>
</organism>
<comment type="caution">
    <text evidence="3">The sequence shown here is derived from an EMBL/GenBank/DDBJ whole genome shotgun (WGS) entry which is preliminary data.</text>
</comment>
<feature type="coiled-coil region" evidence="1">
    <location>
        <begin position="102"/>
        <end position="129"/>
    </location>
</feature>
<evidence type="ECO:0000256" key="2">
    <source>
        <dbReference type="SAM" id="MobiDB-lite"/>
    </source>
</evidence>
<sequence>MSTSPQRSPSQRSPRSAVAQAADATIRQARAPHAALGVPVLDRPASANEPHAAGTGAATTLDEVINGWGESTMREQLRWHFSTLHAVLSGAQQLGQAQAELSRQIQQRLEQLEGQLHNARNLNELATVQAALAHADFDAVMRFCHRLTELGTHQLLQVWQATGNGLVRLQSACWESALNWCRLQTYFGGDSDMFQAEVEHVLSPMAASPLVWPAQEAARQAAQMASQMANQMTSQMSGSPWGDWFNWSGRFADASRSLLNGGQPKPH</sequence>
<accession>A0ABU5IC69</accession>
<protein>
    <recommendedName>
        <fullName evidence="5">Phasin domain-containing protein</fullName>
    </recommendedName>
</protein>
<dbReference type="RefSeq" id="WP_322465139.1">
    <property type="nucleotide sequence ID" value="NZ_JAXOJX010000010.1"/>
</dbReference>
<name>A0ABU5IC69_9BURK</name>
<dbReference type="EMBL" id="JAXOJX010000010">
    <property type="protein sequence ID" value="MDZ5456679.1"/>
    <property type="molecule type" value="Genomic_DNA"/>
</dbReference>
<dbReference type="Proteomes" id="UP001293718">
    <property type="component" value="Unassembled WGS sequence"/>
</dbReference>
<evidence type="ECO:0000256" key="1">
    <source>
        <dbReference type="SAM" id="Coils"/>
    </source>
</evidence>
<proteinExistence type="predicted"/>
<evidence type="ECO:0000313" key="4">
    <source>
        <dbReference type="Proteomes" id="UP001293718"/>
    </source>
</evidence>
<feature type="compositionally biased region" description="Low complexity" evidence="2">
    <location>
        <begin position="1"/>
        <end position="16"/>
    </location>
</feature>
<evidence type="ECO:0008006" key="5">
    <source>
        <dbReference type="Google" id="ProtNLM"/>
    </source>
</evidence>
<keyword evidence="1" id="KW-0175">Coiled coil</keyword>
<keyword evidence="4" id="KW-1185">Reference proteome</keyword>
<gene>
    <name evidence="3" type="ORF">SM757_08830</name>
</gene>
<feature type="region of interest" description="Disordered" evidence="2">
    <location>
        <begin position="1"/>
        <end position="22"/>
    </location>
</feature>